<accession>A0A1M5XQE6</accession>
<dbReference type="PANTHER" id="PTHR48069">
    <property type="entry name" value="DIHYDROFOLATE REDUCTASE"/>
    <property type="match status" value="1"/>
</dbReference>
<dbReference type="EMBL" id="FQXM01000033">
    <property type="protein sequence ID" value="SHI01483.1"/>
    <property type="molecule type" value="Genomic_DNA"/>
</dbReference>
<keyword evidence="5" id="KW-0521">NADP</keyword>
<dbReference type="Proteomes" id="UP000184447">
    <property type="component" value="Unassembled WGS sequence"/>
</dbReference>
<keyword evidence="4" id="KW-0554">One-carbon metabolism</keyword>
<reference evidence="8 9" key="1">
    <citation type="submission" date="2016-11" db="EMBL/GenBank/DDBJ databases">
        <authorList>
            <person name="Jaros S."/>
            <person name="Januszkiewicz K."/>
            <person name="Wedrychowicz H."/>
        </authorList>
    </citation>
    <scope>NUCLEOTIDE SEQUENCE [LARGE SCALE GENOMIC DNA]</scope>
    <source>
        <strain evidence="8 9">DSM 8605</strain>
    </source>
</reference>
<comment type="pathway">
    <text evidence="1">Cofactor biosynthesis; tetrahydrofolate biosynthesis; 5,6,7,8-tetrahydrofolate from 7,8-dihydrofolate: step 1/1.</text>
</comment>
<evidence type="ECO:0000256" key="4">
    <source>
        <dbReference type="ARBA" id="ARBA00022563"/>
    </source>
</evidence>
<dbReference type="PANTHER" id="PTHR48069:SF3">
    <property type="entry name" value="DIHYDROFOLATE REDUCTASE"/>
    <property type="match status" value="1"/>
</dbReference>
<dbReference type="GO" id="GO:0004146">
    <property type="term" value="F:dihydrofolate reductase activity"/>
    <property type="evidence" value="ECO:0007669"/>
    <property type="project" value="UniProtKB-EC"/>
</dbReference>
<dbReference type="InterPro" id="IPR024072">
    <property type="entry name" value="DHFR-like_dom_sf"/>
</dbReference>
<dbReference type="EC" id="1.5.1.3" evidence="3"/>
<organism evidence="8 9">
    <name type="scientific">Clostridium grantii DSM 8605</name>
    <dbReference type="NCBI Taxonomy" id="1121316"/>
    <lineage>
        <taxon>Bacteria</taxon>
        <taxon>Bacillati</taxon>
        <taxon>Bacillota</taxon>
        <taxon>Clostridia</taxon>
        <taxon>Eubacteriales</taxon>
        <taxon>Clostridiaceae</taxon>
        <taxon>Clostridium</taxon>
    </lineage>
</organism>
<dbReference type="PROSITE" id="PS51330">
    <property type="entry name" value="DHFR_2"/>
    <property type="match status" value="1"/>
</dbReference>
<dbReference type="AlphaFoldDB" id="A0A1M5XQE6"/>
<evidence type="ECO:0000313" key="9">
    <source>
        <dbReference type="Proteomes" id="UP000184447"/>
    </source>
</evidence>
<evidence type="ECO:0000256" key="6">
    <source>
        <dbReference type="ARBA" id="ARBA00023002"/>
    </source>
</evidence>
<dbReference type="PRINTS" id="PR00070">
    <property type="entry name" value="DHFR"/>
</dbReference>
<dbReference type="Pfam" id="PF00186">
    <property type="entry name" value="DHFR_1"/>
    <property type="match status" value="1"/>
</dbReference>
<dbReference type="InterPro" id="IPR001796">
    <property type="entry name" value="DHFR_dom"/>
</dbReference>
<evidence type="ECO:0000256" key="2">
    <source>
        <dbReference type="ARBA" id="ARBA00009539"/>
    </source>
</evidence>
<proteinExistence type="inferred from homology"/>
<dbReference type="GO" id="GO:0046654">
    <property type="term" value="P:tetrahydrofolate biosynthetic process"/>
    <property type="evidence" value="ECO:0007669"/>
    <property type="project" value="UniProtKB-UniPathway"/>
</dbReference>
<dbReference type="GO" id="GO:0046452">
    <property type="term" value="P:dihydrofolate metabolic process"/>
    <property type="evidence" value="ECO:0007669"/>
    <property type="project" value="TreeGrafter"/>
</dbReference>
<dbReference type="SUPFAM" id="SSF53597">
    <property type="entry name" value="Dihydrofolate reductase-like"/>
    <property type="match status" value="1"/>
</dbReference>
<dbReference type="GO" id="GO:0050661">
    <property type="term" value="F:NADP binding"/>
    <property type="evidence" value="ECO:0007669"/>
    <property type="project" value="InterPro"/>
</dbReference>
<dbReference type="GO" id="GO:0006730">
    <property type="term" value="P:one-carbon metabolic process"/>
    <property type="evidence" value="ECO:0007669"/>
    <property type="project" value="UniProtKB-KW"/>
</dbReference>
<dbReference type="Gene3D" id="3.40.430.10">
    <property type="entry name" value="Dihydrofolate Reductase, subunit A"/>
    <property type="match status" value="1"/>
</dbReference>
<dbReference type="InterPro" id="IPR012259">
    <property type="entry name" value="DHFR"/>
</dbReference>
<dbReference type="UniPathway" id="UPA00077">
    <property type="reaction ID" value="UER00158"/>
</dbReference>
<sequence>MKAIVAVDLNWGIGCDGKLLETIPEDMKFFKEKTIGKVVVMGRETFESLPGKAPLKDRVNIVLSRNKNFMDDRLIICNSIDETFDQLKKYDKNDIFVIGGEIIYKQFLSHCGEIYVTKIKNKYSADKYFPNLDEDQNWVLVESSEDKEYKGVGYNFQRYKNRSF</sequence>
<evidence type="ECO:0000256" key="1">
    <source>
        <dbReference type="ARBA" id="ARBA00004903"/>
    </source>
</evidence>
<dbReference type="STRING" id="1121316.SAMN02745207_03809"/>
<evidence type="ECO:0000256" key="3">
    <source>
        <dbReference type="ARBA" id="ARBA00012856"/>
    </source>
</evidence>
<name>A0A1M5XQE6_9CLOT</name>
<gene>
    <name evidence="8" type="ORF">SAMN02745207_03809</name>
</gene>
<comment type="similarity">
    <text evidence="2">Belongs to the dihydrofolate reductase family.</text>
</comment>
<dbReference type="OrthoDB" id="9804315at2"/>
<keyword evidence="9" id="KW-1185">Reference proteome</keyword>
<dbReference type="CDD" id="cd00209">
    <property type="entry name" value="DHFR"/>
    <property type="match status" value="1"/>
</dbReference>
<evidence type="ECO:0000313" key="8">
    <source>
        <dbReference type="EMBL" id="SHI01483.1"/>
    </source>
</evidence>
<evidence type="ECO:0000256" key="5">
    <source>
        <dbReference type="ARBA" id="ARBA00022857"/>
    </source>
</evidence>
<evidence type="ECO:0000259" key="7">
    <source>
        <dbReference type="PROSITE" id="PS51330"/>
    </source>
</evidence>
<protein>
    <recommendedName>
        <fullName evidence="3">dihydrofolate reductase</fullName>
        <ecNumber evidence="3">1.5.1.3</ecNumber>
    </recommendedName>
</protein>
<feature type="domain" description="DHFR" evidence="7">
    <location>
        <begin position="1"/>
        <end position="161"/>
    </location>
</feature>
<keyword evidence="6" id="KW-0560">Oxidoreductase</keyword>
<dbReference type="GO" id="GO:0046655">
    <property type="term" value="P:folic acid metabolic process"/>
    <property type="evidence" value="ECO:0007669"/>
    <property type="project" value="TreeGrafter"/>
</dbReference>
<dbReference type="RefSeq" id="WP_073340640.1">
    <property type="nucleotide sequence ID" value="NZ_FQXM01000033.1"/>
</dbReference>